<dbReference type="Proteomes" id="UP000651452">
    <property type="component" value="Unassembled WGS sequence"/>
</dbReference>
<organism evidence="3 4">
    <name type="scientific">Ascochyta lentis</name>
    <dbReference type="NCBI Taxonomy" id="205686"/>
    <lineage>
        <taxon>Eukaryota</taxon>
        <taxon>Fungi</taxon>
        <taxon>Dikarya</taxon>
        <taxon>Ascomycota</taxon>
        <taxon>Pezizomycotina</taxon>
        <taxon>Dothideomycetes</taxon>
        <taxon>Pleosporomycetidae</taxon>
        <taxon>Pleosporales</taxon>
        <taxon>Pleosporineae</taxon>
        <taxon>Didymellaceae</taxon>
        <taxon>Ascochyta</taxon>
    </lineage>
</organism>
<proteinExistence type="predicted"/>
<dbReference type="Gene3D" id="3.30.420.40">
    <property type="match status" value="2"/>
</dbReference>
<dbReference type="OrthoDB" id="2963168at2759"/>
<dbReference type="SUPFAM" id="SSF53067">
    <property type="entry name" value="Actin-like ATPase domain"/>
    <property type="match status" value="2"/>
</dbReference>
<feature type="domain" description="DUF7923" evidence="2">
    <location>
        <begin position="686"/>
        <end position="856"/>
    </location>
</feature>
<sequence>MQRSHRKAAARSHIAASVNLNLDYESDPERDVERARKTARFSARPYQMTSNSPEWYLAIDLGTTYTTVAWHRRGMPTEKIFTIDNFPGEKQYHQTHRQIPTELWYPKKDAQPFGRIRSHEIRIRFGNEVHRMAEDSECLDLRKLYDDAHRVTMMKLLLDQSEYAQASKEKLRRTLELIKSEGWIEKDEDIFFHFFREVFRATKTRLGPDFTEESSVEVTFCVPVCYSPSAVATLSTQVERSMKDARFGTDGESPCNIFVVHEAEAQGMQALTESMNELQRGESFILSDCGGGSTDVGTYCIALTEPLRLGSEVAGATGAMIGAGDLNNLFLIHVKFILRDELYLEKGDETINTIIAAEVMFKFENEIKRAFQYKDYETTYPIRIRGLRESERDERIQNNYLVLTYQDIWDIFRPSVKNIWNMMKDAILNANRADYRVSKIVVVGGFADSPCLREYLTEQKDRIKGRLGTPLKLCFSPRNTSATGVATGAILRSTNKADGPARIPCQSIGVLRHIPNQPENEEYTAEVLHQPKSKRNYIKNTIRWVVKKDNTMLESVHKITFVSEHLFEPDDKEWIIEEKLWASETCTLDFYKLDHPNNAGKTMKIGTVEFDVTDMRETIRAANKKARRLINKAVILVEMTVIDRNLEFTARWPATQDGQVIQGSRKFFSVASAFTPAGGEDLQVTENHYVLLLIDVNTHMFSDSFIHEVSHKAGRKDMKERLQDAIKHQTDKLDPSITATCRTVVRGYYDIAALDEQKRERLPQFAAALSATDPFFDFTYVLGEAAVEQKIVDLYAAATNDDNCKYILLAAWGRPSYLRVVQIPNRKASIVEGRSMRPGIQILPLALPIVELPHVFRVRYVGQPVTLPISSEYFRQYELYRQLYSQKTCSAGECGGTHISFQTPVTATKSRSNERNQRRLVGPSPSPEAAVQGHVPVNKSGERVDIYFPLPKGALQGEFNKQFSPGTKQPCNRHHLSNNCQSPDTCL</sequence>
<dbReference type="InterPro" id="IPR057683">
    <property type="entry name" value="DUF7923"/>
</dbReference>
<feature type="region of interest" description="Disordered" evidence="1">
    <location>
        <begin position="905"/>
        <end position="933"/>
    </location>
</feature>
<dbReference type="EMBL" id="RZGK01000003">
    <property type="protein sequence ID" value="KAF9699965.1"/>
    <property type="molecule type" value="Genomic_DNA"/>
</dbReference>
<gene>
    <name evidence="3" type="ORF">EKO04_001477</name>
</gene>
<evidence type="ECO:0000313" key="4">
    <source>
        <dbReference type="Proteomes" id="UP000651452"/>
    </source>
</evidence>
<evidence type="ECO:0000313" key="3">
    <source>
        <dbReference type="EMBL" id="KAF9699965.1"/>
    </source>
</evidence>
<dbReference type="AlphaFoldDB" id="A0A8H7JBE8"/>
<dbReference type="Gene3D" id="3.90.640.10">
    <property type="entry name" value="Actin, Chain A, domain 4"/>
    <property type="match status" value="1"/>
</dbReference>
<dbReference type="InterPro" id="IPR043129">
    <property type="entry name" value="ATPase_NBD"/>
</dbReference>
<evidence type="ECO:0000256" key="1">
    <source>
        <dbReference type="SAM" id="MobiDB-lite"/>
    </source>
</evidence>
<reference evidence="3" key="1">
    <citation type="submission" date="2018-12" db="EMBL/GenBank/DDBJ databases">
        <authorList>
            <person name="Syme R.A."/>
            <person name="Farfan-Caceres L."/>
            <person name="Lichtenzveig J."/>
        </authorList>
    </citation>
    <scope>NUCLEOTIDE SEQUENCE</scope>
    <source>
        <strain evidence="3">Al4</strain>
    </source>
</reference>
<evidence type="ECO:0000259" key="2">
    <source>
        <dbReference type="Pfam" id="PF25540"/>
    </source>
</evidence>
<comment type="caution">
    <text evidence="3">The sequence shown here is derived from an EMBL/GenBank/DDBJ whole genome shotgun (WGS) entry which is preliminary data.</text>
</comment>
<dbReference type="PANTHER" id="PTHR42749:SF8">
    <property type="entry name" value="HSP70 FAMILY PROTEIN (AFU_ORTHOLOGUE AFUA_3G13740)"/>
    <property type="match status" value="1"/>
</dbReference>
<protein>
    <recommendedName>
        <fullName evidence="2">DUF7923 domain-containing protein</fullName>
    </recommendedName>
</protein>
<dbReference type="PANTHER" id="PTHR42749">
    <property type="entry name" value="CELL SHAPE-DETERMINING PROTEIN MREB"/>
    <property type="match status" value="1"/>
</dbReference>
<keyword evidence="4" id="KW-1185">Reference proteome</keyword>
<dbReference type="Pfam" id="PF25540">
    <property type="entry name" value="DUF7923"/>
    <property type="match status" value="1"/>
</dbReference>
<name>A0A8H7JBE8_9PLEO</name>
<dbReference type="CDD" id="cd10170">
    <property type="entry name" value="ASKHA_NBD_HSP70"/>
    <property type="match status" value="1"/>
</dbReference>
<reference evidence="3" key="2">
    <citation type="submission" date="2020-09" db="EMBL/GenBank/DDBJ databases">
        <title>Reference genome assembly for Australian Ascochyta lentis isolate Al4.</title>
        <authorList>
            <person name="Lee R.C."/>
            <person name="Farfan-Caceres L.M."/>
            <person name="Debler J.W."/>
            <person name="Williams A.H."/>
            <person name="Henares B.M."/>
        </authorList>
    </citation>
    <scope>NUCLEOTIDE SEQUENCE</scope>
    <source>
        <strain evidence="3">Al4</strain>
    </source>
</reference>
<accession>A0A8H7JBE8</accession>